<evidence type="ECO:0000313" key="1">
    <source>
        <dbReference type="EMBL" id="MED6112472.1"/>
    </source>
</evidence>
<dbReference type="Proteomes" id="UP001341840">
    <property type="component" value="Unassembled WGS sequence"/>
</dbReference>
<proteinExistence type="predicted"/>
<sequence>MIKSSERRQPRYTSIVHVSASPPGSYHYLVDDDLERDDVRGEVGAGKGCCRRRRYDGRWWPEMKMDG</sequence>
<dbReference type="EMBL" id="JASCZI010000571">
    <property type="protein sequence ID" value="MED6112472.1"/>
    <property type="molecule type" value="Genomic_DNA"/>
</dbReference>
<reference evidence="1 2" key="1">
    <citation type="journal article" date="2023" name="Plants (Basel)">
        <title>Bridging the Gap: Combining Genomics and Transcriptomics Approaches to Understand Stylosanthes scabra, an Orphan Legume from the Brazilian Caatinga.</title>
        <authorList>
            <person name="Ferreira-Neto J.R.C."/>
            <person name="da Silva M.D."/>
            <person name="Binneck E."/>
            <person name="de Melo N.F."/>
            <person name="da Silva R.H."/>
            <person name="de Melo A.L.T.M."/>
            <person name="Pandolfi V."/>
            <person name="Bustamante F.O."/>
            <person name="Brasileiro-Vidal A.C."/>
            <person name="Benko-Iseppon A.M."/>
        </authorList>
    </citation>
    <scope>NUCLEOTIDE SEQUENCE [LARGE SCALE GENOMIC DNA]</scope>
    <source>
        <tissue evidence="1">Leaves</tissue>
    </source>
</reference>
<keyword evidence="2" id="KW-1185">Reference proteome</keyword>
<comment type="caution">
    <text evidence="1">The sequence shown here is derived from an EMBL/GenBank/DDBJ whole genome shotgun (WGS) entry which is preliminary data.</text>
</comment>
<evidence type="ECO:0000313" key="2">
    <source>
        <dbReference type="Proteomes" id="UP001341840"/>
    </source>
</evidence>
<name>A0ABU6QKF8_9FABA</name>
<protein>
    <submittedName>
        <fullName evidence="1">Uncharacterized protein</fullName>
    </submittedName>
</protein>
<organism evidence="1 2">
    <name type="scientific">Stylosanthes scabra</name>
    <dbReference type="NCBI Taxonomy" id="79078"/>
    <lineage>
        <taxon>Eukaryota</taxon>
        <taxon>Viridiplantae</taxon>
        <taxon>Streptophyta</taxon>
        <taxon>Embryophyta</taxon>
        <taxon>Tracheophyta</taxon>
        <taxon>Spermatophyta</taxon>
        <taxon>Magnoliopsida</taxon>
        <taxon>eudicotyledons</taxon>
        <taxon>Gunneridae</taxon>
        <taxon>Pentapetalae</taxon>
        <taxon>rosids</taxon>
        <taxon>fabids</taxon>
        <taxon>Fabales</taxon>
        <taxon>Fabaceae</taxon>
        <taxon>Papilionoideae</taxon>
        <taxon>50 kb inversion clade</taxon>
        <taxon>dalbergioids sensu lato</taxon>
        <taxon>Dalbergieae</taxon>
        <taxon>Pterocarpus clade</taxon>
        <taxon>Stylosanthes</taxon>
    </lineage>
</organism>
<gene>
    <name evidence="1" type="ORF">PIB30_062044</name>
</gene>
<accession>A0ABU6QKF8</accession>